<evidence type="ECO:0000313" key="3">
    <source>
        <dbReference type="Proteomes" id="UP001519295"/>
    </source>
</evidence>
<evidence type="ECO:0000259" key="1">
    <source>
        <dbReference type="Pfam" id="PF00296"/>
    </source>
</evidence>
<dbReference type="PANTHER" id="PTHR30011">
    <property type="entry name" value="ALKANESULFONATE MONOOXYGENASE-RELATED"/>
    <property type="match status" value="1"/>
</dbReference>
<accession>A0ABS4VVI4</accession>
<dbReference type="SUPFAM" id="SSF51679">
    <property type="entry name" value="Bacterial luciferase-like"/>
    <property type="match status" value="1"/>
</dbReference>
<gene>
    <name evidence="2" type="ORF">JOF36_003429</name>
</gene>
<dbReference type="NCBIfam" id="TIGR03619">
    <property type="entry name" value="F420_Rv2161c"/>
    <property type="match status" value="1"/>
</dbReference>
<dbReference type="EMBL" id="JAGINU010000001">
    <property type="protein sequence ID" value="MBP2367733.1"/>
    <property type="molecule type" value="Genomic_DNA"/>
</dbReference>
<dbReference type="InterPro" id="IPR019921">
    <property type="entry name" value="Lucif-like_OxRdtase_Rv2161c"/>
</dbReference>
<feature type="domain" description="Luciferase-like" evidence="1">
    <location>
        <begin position="23"/>
        <end position="239"/>
    </location>
</feature>
<dbReference type="InterPro" id="IPR036661">
    <property type="entry name" value="Luciferase-like_sf"/>
</dbReference>
<dbReference type="CDD" id="cd01097">
    <property type="entry name" value="Tetrahydromethanopterin_reductase"/>
    <property type="match status" value="1"/>
</dbReference>
<keyword evidence="3" id="KW-1185">Reference proteome</keyword>
<dbReference type="InterPro" id="IPR011251">
    <property type="entry name" value="Luciferase-like_dom"/>
</dbReference>
<dbReference type="Pfam" id="PF00296">
    <property type="entry name" value="Bac_luciferase"/>
    <property type="match status" value="1"/>
</dbReference>
<dbReference type="RefSeq" id="WP_210027898.1">
    <property type="nucleotide sequence ID" value="NZ_JAGINU010000001.1"/>
</dbReference>
<reference evidence="2 3" key="1">
    <citation type="submission" date="2021-03" db="EMBL/GenBank/DDBJ databases">
        <title>Sequencing the genomes of 1000 actinobacteria strains.</title>
        <authorList>
            <person name="Klenk H.-P."/>
        </authorList>
    </citation>
    <scope>NUCLEOTIDE SEQUENCE [LARGE SCALE GENOMIC DNA]</scope>
    <source>
        <strain evidence="2 3">DSM 45256</strain>
    </source>
</reference>
<dbReference type="InterPro" id="IPR051260">
    <property type="entry name" value="Diverse_substr_monoxygenases"/>
</dbReference>
<name>A0ABS4VVI4_9PSEU</name>
<organism evidence="2 3">
    <name type="scientific">Pseudonocardia parietis</name>
    <dbReference type="NCBI Taxonomy" id="570936"/>
    <lineage>
        <taxon>Bacteria</taxon>
        <taxon>Bacillati</taxon>
        <taxon>Actinomycetota</taxon>
        <taxon>Actinomycetes</taxon>
        <taxon>Pseudonocardiales</taxon>
        <taxon>Pseudonocardiaceae</taxon>
        <taxon>Pseudonocardia</taxon>
    </lineage>
</organism>
<evidence type="ECO:0000313" key="2">
    <source>
        <dbReference type="EMBL" id="MBP2367733.1"/>
    </source>
</evidence>
<proteinExistence type="predicted"/>
<dbReference type="PANTHER" id="PTHR30011:SF32">
    <property type="entry name" value="CONSERVED PROTEIN"/>
    <property type="match status" value="1"/>
</dbReference>
<sequence length="288" mass="32048">MTRPESFPLVGLLHFGTDVSFPLLEFAREAEDRGFDSVVLPQHTHMPVSSEYPLGELPDRYRRVLDPYIALSAVAARTSLRIGTCVSLVAQHDPIALAKAVATLDFLSGGRVTLGVGYGWNRAELTDHGHRFGDRRAIAREHVELMRTLWRDDVAEYQGLHARVSPSWAWPKPVHGSVPVLLGVQPTERGVADIVAWADGWMPGSDDQLELGLPALREAWQRAGRADAGPVVWPKINYSGDDEDLRSRIERCHELGVDQILLDLQAVPREDTLRILDRYSAVLAKSTR</sequence>
<comment type="caution">
    <text evidence="2">The sequence shown here is derived from an EMBL/GenBank/DDBJ whole genome shotgun (WGS) entry which is preliminary data.</text>
</comment>
<protein>
    <submittedName>
        <fullName evidence="2">F420-dependent oxidoreductase</fullName>
    </submittedName>
</protein>
<dbReference type="Proteomes" id="UP001519295">
    <property type="component" value="Unassembled WGS sequence"/>
</dbReference>
<dbReference type="Gene3D" id="3.20.20.30">
    <property type="entry name" value="Luciferase-like domain"/>
    <property type="match status" value="1"/>
</dbReference>